<evidence type="ECO:0000313" key="2">
    <source>
        <dbReference type="Proteomes" id="UP000029707"/>
    </source>
</evidence>
<keyword evidence="2" id="KW-1185">Reference proteome</keyword>
<comment type="caution">
    <text evidence="1">The sequence shown here is derived from an EMBL/GenBank/DDBJ whole genome shotgun (WGS) entry which is preliminary data.</text>
</comment>
<accession>A0A4V6I420</accession>
<dbReference type="RefSeq" id="WP_138129753.1">
    <property type="nucleotide sequence ID" value="NZ_CAJUDB010000002.1"/>
</dbReference>
<dbReference type="AlphaFoldDB" id="A0A4V6I420"/>
<evidence type="ECO:0000313" key="1">
    <source>
        <dbReference type="EMBL" id="TLE02223.1"/>
    </source>
</evidence>
<proteinExistence type="predicted"/>
<reference evidence="1 2" key="1">
    <citation type="journal article" date="2014" name="Genome Announc.">
        <title>Draft genome sequences of eight enterohepatic helicobacter species isolated from both laboratory and wild rodents.</title>
        <authorList>
            <person name="Sheh A."/>
            <person name="Shen Z."/>
            <person name="Fox J.G."/>
        </authorList>
    </citation>
    <scope>NUCLEOTIDE SEQUENCE [LARGE SCALE GENOMIC DNA]</scope>
    <source>
        <strain evidence="1 2">MIT 01-6451</strain>
    </source>
</reference>
<dbReference type="GeneID" id="82321395"/>
<name>A0A4V6I420_9HELI</name>
<gene>
    <name evidence="1" type="ORF">LS65_003540</name>
</gene>
<sequence length="126" mass="13715">MRKIVILTLAFVLGTSFVGCGKKNKSAQINQSVQISQSAQAKTAKQSARTIKTLYGSSMSQSQVDALNECIANEVIKTMSEEERCYLGCSGEKKMAVRHHASNVKKKLLPTSAEMTRARAICAAKF</sequence>
<dbReference type="Proteomes" id="UP000029707">
    <property type="component" value="Unassembled WGS sequence"/>
</dbReference>
<evidence type="ECO:0008006" key="3">
    <source>
        <dbReference type="Google" id="ProtNLM"/>
    </source>
</evidence>
<dbReference type="PROSITE" id="PS51257">
    <property type="entry name" value="PROKAR_LIPOPROTEIN"/>
    <property type="match status" value="1"/>
</dbReference>
<dbReference type="EMBL" id="JRMQ02000003">
    <property type="protein sequence ID" value="TLE02223.1"/>
    <property type="molecule type" value="Genomic_DNA"/>
</dbReference>
<organism evidence="1 2">
    <name type="scientific">Helicobacter japonicus</name>
    <dbReference type="NCBI Taxonomy" id="425400"/>
    <lineage>
        <taxon>Bacteria</taxon>
        <taxon>Pseudomonadati</taxon>
        <taxon>Campylobacterota</taxon>
        <taxon>Epsilonproteobacteria</taxon>
        <taxon>Campylobacterales</taxon>
        <taxon>Helicobacteraceae</taxon>
        <taxon>Helicobacter</taxon>
    </lineage>
</organism>
<protein>
    <recommendedName>
        <fullName evidence="3">Lipoprotein</fullName>
    </recommendedName>
</protein>
<dbReference type="STRING" id="425400.LS65_05080"/>